<dbReference type="Proteomes" id="UP001193734">
    <property type="component" value="Unassembled WGS sequence"/>
</dbReference>
<keyword evidence="3" id="KW-1185">Reference proteome</keyword>
<sequence>MAVRWCQCRFSLSFNADSSCNFGFIPGDSSFNSGGLYFRANRQQRFHKSVPPGNYSGITYLGSNRYALVSDKAEEDGFYVFRIDVDSLSGKILNVVNEGYRSAGLPNRDMEAIAWFPVAGTLFISGEKDNEIYEYAPDGSRTGRKLNMPEEFALATAEYGLESLTYNAVTHRFWTTTESTLPADGRPASPSNRVCNRLRLQSFGDDMQPSQQYIYEMDKPRARKPSQHYAMGVSELCALDDGRLLVLEREFYSSSAIIPYAGVFCRLYVVNPMASLPGEMLDKELVAEFDTKLNLICQNLANYEGMCLGPTLSDGSRLLIMVSDSQNRYKGILRDWFMTVVLRP</sequence>
<dbReference type="InterPro" id="IPR027372">
    <property type="entry name" value="Phytase-like_dom"/>
</dbReference>
<organism evidence="2 3">
    <name type="scientific">Xylanibacter rodentium</name>
    <dbReference type="NCBI Taxonomy" id="2736289"/>
    <lineage>
        <taxon>Bacteria</taxon>
        <taxon>Pseudomonadati</taxon>
        <taxon>Bacteroidota</taxon>
        <taxon>Bacteroidia</taxon>
        <taxon>Bacteroidales</taxon>
        <taxon>Prevotellaceae</taxon>
        <taxon>Xylanibacter</taxon>
    </lineage>
</organism>
<gene>
    <name evidence="2" type="ORF">HPS55_05555</name>
</gene>
<proteinExistence type="predicted"/>
<comment type="caution">
    <text evidence="2">The sequence shown here is derived from an EMBL/GenBank/DDBJ whole genome shotgun (WGS) entry which is preliminary data.</text>
</comment>
<dbReference type="EMBL" id="JABKKE010000007">
    <property type="protein sequence ID" value="NPE13798.1"/>
    <property type="molecule type" value="Genomic_DNA"/>
</dbReference>
<evidence type="ECO:0000259" key="1">
    <source>
        <dbReference type="Pfam" id="PF13449"/>
    </source>
</evidence>
<evidence type="ECO:0000313" key="3">
    <source>
        <dbReference type="Proteomes" id="UP001193734"/>
    </source>
</evidence>
<name>A0ABX2AWH1_9BACT</name>
<feature type="domain" description="Phytase-like" evidence="1">
    <location>
        <begin position="53"/>
        <end position="324"/>
    </location>
</feature>
<dbReference type="SUPFAM" id="SSF75011">
    <property type="entry name" value="3-carboxy-cis,cis-mucoante lactonizing enzyme"/>
    <property type="match status" value="1"/>
</dbReference>
<dbReference type="Pfam" id="PF13449">
    <property type="entry name" value="Phytase-like"/>
    <property type="match status" value="1"/>
</dbReference>
<reference evidence="2 3" key="1">
    <citation type="submission" date="2020-05" db="EMBL/GenBank/DDBJ databases">
        <title>Distinct polysaccharide utilization as determinants for interspecies competition between intestinal Prevotella spp.</title>
        <authorList>
            <person name="Galvez E.J.C."/>
            <person name="Iljazovic A."/>
            <person name="Strowig T."/>
        </authorList>
    </citation>
    <scope>NUCLEOTIDE SEQUENCE [LARGE SCALE GENOMIC DNA]</scope>
    <source>
        <strain evidence="2 3">PROD</strain>
    </source>
</reference>
<dbReference type="RefSeq" id="WP_172175699.1">
    <property type="nucleotide sequence ID" value="NZ_CASGIA010000019.1"/>
</dbReference>
<protein>
    <submittedName>
        <fullName evidence="2">Esterase-like activity of phytase family protein</fullName>
    </submittedName>
</protein>
<accession>A0ABX2AWH1</accession>
<evidence type="ECO:0000313" key="2">
    <source>
        <dbReference type="EMBL" id="NPE13798.1"/>
    </source>
</evidence>